<protein>
    <submittedName>
        <fullName evidence="2">Uncharacterized protein</fullName>
    </submittedName>
</protein>
<evidence type="ECO:0000313" key="3">
    <source>
        <dbReference type="Proteomes" id="UP000324222"/>
    </source>
</evidence>
<keyword evidence="3" id="KW-1185">Reference proteome</keyword>
<evidence type="ECO:0000256" key="1">
    <source>
        <dbReference type="SAM" id="MobiDB-lite"/>
    </source>
</evidence>
<sequence length="98" mass="10523">MPRHHGLSEARLQQLLAEKTIGVIGDITFMEIYEIATDEPDAESHTSPPPPPYVNHDSASPPSTCHPLSEDACGTDIVIDVVHSTMKTCDSSEIPATA</sequence>
<dbReference type="EMBL" id="VSRR010034469">
    <property type="protein sequence ID" value="MPC72287.1"/>
    <property type="molecule type" value="Genomic_DNA"/>
</dbReference>
<comment type="caution">
    <text evidence="2">The sequence shown here is derived from an EMBL/GenBank/DDBJ whole genome shotgun (WGS) entry which is preliminary data.</text>
</comment>
<dbReference type="AlphaFoldDB" id="A0A5B7HSQ6"/>
<organism evidence="2 3">
    <name type="scientific">Portunus trituberculatus</name>
    <name type="common">Swimming crab</name>
    <name type="synonym">Neptunus trituberculatus</name>
    <dbReference type="NCBI Taxonomy" id="210409"/>
    <lineage>
        <taxon>Eukaryota</taxon>
        <taxon>Metazoa</taxon>
        <taxon>Ecdysozoa</taxon>
        <taxon>Arthropoda</taxon>
        <taxon>Crustacea</taxon>
        <taxon>Multicrustacea</taxon>
        <taxon>Malacostraca</taxon>
        <taxon>Eumalacostraca</taxon>
        <taxon>Eucarida</taxon>
        <taxon>Decapoda</taxon>
        <taxon>Pleocyemata</taxon>
        <taxon>Brachyura</taxon>
        <taxon>Eubrachyura</taxon>
        <taxon>Portunoidea</taxon>
        <taxon>Portunidae</taxon>
        <taxon>Portuninae</taxon>
        <taxon>Portunus</taxon>
    </lineage>
</organism>
<reference evidence="2 3" key="1">
    <citation type="submission" date="2019-05" db="EMBL/GenBank/DDBJ databases">
        <title>Another draft genome of Portunus trituberculatus and its Hox gene families provides insights of decapod evolution.</title>
        <authorList>
            <person name="Jeong J.-H."/>
            <person name="Song I."/>
            <person name="Kim S."/>
            <person name="Choi T."/>
            <person name="Kim D."/>
            <person name="Ryu S."/>
            <person name="Kim W."/>
        </authorList>
    </citation>
    <scope>NUCLEOTIDE SEQUENCE [LARGE SCALE GENOMIC DNA]</scope>
    <source>
        <tissue evidence="2">Muscle</tissue>
    </source>
</reference>
<accession>A0A5B7HSQ6</accession>
<dbReference type="Proteomes" id="UP000324222">
    <property type="component" value="Unassembled WGS sequence"/>
</dbReference>
<proteinExistence type="predicted"/>
<gene>
    <name evidence="2" type="ORF">E2C01_066586</name>
</gene>
<name>A0A5B7HSQ6_PORTR</name>
<evidence type="ECO:0000313" key="2">
    <source>
        <dbReference type="EMBL" id="MPC72287.1"/>
    </source>
</evidence>
<feature type="region of interest" description="Disordered" evidence="1">
    <location>
        <begin position="38"/>
        <end position="67"/>
    </location>
</feature>